<evidence type="ECO:0000256" key="1">
    <source>
        <dbReference type="SAM" id="MobiDB-lite"/>
    </source>
</evidence>
<sequence>MSQVPIKHSFSDRGRKSATAPMTTTTRLVISPAEKSSQPNNVGIPNALGPHLISRSKNRTKKKKKNRVNHTIERDKDGSSSCWRLSTQAKERLSKRKFPPFLAAGSKVFYIIYQSNNCGKLHTRIASRIKPK</sequence>
<evidence type="ECO:0000313" key="2">
    <source>
        <dbReference type="EMBL" id="GFY74377.1"/>
    </source>
</evidence>
<keyword evidence="3" id="KW-1185">Reference proteome</keyword>
<dbReference type="AlphaFoldDB" id="A0A8X7CRY1"/>
<feature type="compositionally biased region" description="Basic residues" evidence="1">
    <location>
        <begin position="54"/>
        <end position="68"/>
    </location>
</feature>
<dbReference type="EMBL" id="BMAV01020703">
    <property type="protein sequence ID" value="GFY74377.1"/>
    <property type="molecule type" value="Genomic_DNA"/>
</dbReference>
<reference evidence="2" key="1">
    <citation type="submission" date="2020-08" db="EMBL/GenBank/DDBJ databases">
        <title>Multicomponent nature underlies the extraordinary mechanical properties of spider dragline silk.</title>
        <authorList>
            <person name="Kono N."/>
            <person name="Nakamura H."/>
            <person name="Mori M."/>
            <person name="Yoshida Y."/>
            <person name="Ohtoshi R."/>
            <person name="Malay A.D."/>
            <person name="Moran D.A.P."/>
            <person name="Tomita M."/>
            <person name="Numata K."/>
            <person name="Arakawa K."/>
        </authorList>
    </citation>
    <scope>NUCLEOTIDE SEQUENCE</scope>
</reference>
<comment type="caution">
    <text evidence="2">The sequence shown here is derived from an EMBL/GenBank/DDBJ whole genome shotgun (WGS) entry which is preliminary data.</text>
</comment>
<feature type="region of interest" description="Disordered" evidence="1">
    <location>
        <begin position="1"/>
        <end position="79"/>
    </location>
</feature>
<dbReference type="Proteomes" id="UP000886998">
    <property type="component" value="Unassembled WGS sequence"/>
</dbReference>
<protein>
    <submittedName>
        <fullName evidence="2">Uncharacterized protein</fullName>
    </submittedName>
</protein>
<feature type="compositionally biased region" description="Polar residues" evidence="1">
    <location>
        <begin position="20"/>
        <end position="43"/>
    </location>
</feature>
<organism evidence="2 3">
    <name type="scientific">Trichonephila inaurata madagascariensis</name>
    <dbReference type="NCBI Taxonomy" id="2747483"/>
    <lineage>
        <taxon>Eukaryota</taxon>
        <taxon>Metazoa</taxon>
        <taxon>Ecdysozoa</taxon>
        <taxon>Arthropoda</taxon>
        <taxon>Chelicerata</taxon>
        <taxon>Arachnida</taxon>
        <taxon>Araneae</taxon>
        <taxon>Araneomorphae</taxon>
        <taxon>Entelegynae</taxon>
        <taxon>Araneoidea</taxon>
        <taxon>Nephilidae</taxon>
        <taxon>Trichonephila</taxon>
        <taxon>Trichonephila inaurata</taxon>
    </lineage>
</organism>
<gene>
    <name evidence="2" type="ORF">TNIN_33501</name>
</gene>
<accession>A0A8X7CRY1</accession>
<evidence type="ECO:0000313" key="3">
    <source>
        <dbReference type="Proteomes" id="UP000886998"/>
    </source>
</evidence>
<proteinExistence type="predicted"/>
<dbReference type="OrthoDB" id="10324704at2759"/>
<name>A0A8X7CRY1_9ARAC</name>